<dbReference type="EC" id="3.1.2.28" evidence="3"/>
<organism evidence="3 4">
    <name type="scientific">Bythopirellula goksoeyrii</name>
    <dbReference type="NCBI Taxonomy" id="1400387"/>
    <lineage>
        <taxon>Bacteria</taxon>
        <taxon>Pseudomonadati</taxon>
        <taxon>Planctomycetota</taxon>
        <taxon>Planctomycetia</taxon>
        <taxon>Pirellulales</taxon>
        <taxon>Lacipirellulaceae</taxon>
        <taxon>Bythopirellula</taxon>
    </lineage>
</organism>
<dbReference type="GO" id="GO:0047617">
    <property type="term" value="F:fatty acyl-CoA hydrolase activity"/>
    <property type="evidence" value="ECO:0007669"/>
    <property type="project" value="TreeGrafter"/>
</dbReference>
<keyword evidence="4" id="KW-1185">Reference proteome</keyword>
<evidence type="ECO:0000256" key="2">
    <source>
        <dbReference type="ARBA" id="ARBA00022801"/>
    </source>
</evidence>
<dbReference type="RefSeq" id="WP_148071693.1">
    <property type="nucleotide sequence ID" value="NZ_CP042913.1"/>
</dbReference>
<reference evidence="3 4" key="1">
    <citation type="submission" date="2019-08" db="EMBL/GenBank/DDBJ databases">
        <title>Deep-cultivation of Planctomycetes and their phenomic and genomic characterization uncovers novel biology.</title>
        <authorList>
            <person name="Wiegand S."/>
            <person name="Jogler M."/>
            <person name="Boedeker C."/>
            <person name="Pinto D."/>
            <person name="Vollmers J."/>
            <person name="Rivas-Marin E."/>
            <person name="Kohn T."/>
            <person name="Peeters S.H."/>
            <person name="Heuer A."/>
            <person name="Rast P."/>
            <person name="Oberbeckmann S."/>
            <person name="Bunk B."/>
            <person name="Jeske O."/>
            <person name="Meyerdierks A."/>
            <person name="Storesund J.E."/>
            <person name="Kallscheuer N."/>
            <person name="Luecker S."/>
            <person name="Lage O.M."/>
            <person name="Pohl T."/>
            <person name="Merkel B.J."/>
            <person name="Hornburger P."/>
            <person name="Mueller R.-W."/>
            <person name="Bruemmer F."/>
            <person name="Labrenz M."/>
            <person name="Spormann A.M."/>
            <person name="Op den Camp H."/>
            <person name="Overmann J."/>
            <person name="Amann R."/>
            <person name="Jetten M.S.M."/>
            <person name="Mascher T."/>
            <person name="Medema M.H."/>
            <person name="Devos D.P."/>
            <person name="Kaster A.-K."/>
            <person name="Ovreas L."/>
            <person name="Rohde M."/>
            <person name="Galperin M.Y."/>
            <person name="Jogler C."/>
        </authorList>
    </citation>
    <scope>NUCLEOTIDE SEQUENCE [LARGE SCALE GENOMIC DNA]</scope>
    <source>
        <strain evidence="3 4">Pr1d</strain>
    </source>
</reference>
<dbReference type="OrthoDB" id="9800856at2"/>
<keyword evidence="2 3" id="KW-0378">Hydrolase</keyword>
<evidence type="ECO:0000256" key="1">
    <source>
        <dbReference type="ARBA" id="ARBA00005953"/>
    </source>
</evidence>
<evidence type="ECO:0000313" key="3">
    <source>
        <dbReference type="EMBL" id="QEG32872.1"/>
    </source>
</evidence>
<sequence length="139" mass="15559">MTEPFRTQRLVEFHDTDMAGIMHFAAFFQYMESAEHEFVRSLGFSVHSQIDGETISYPRVAASCDYLSPVRCEEVLDISILVERLGKKSITYSFEMASNGREIAVGKITCVCCRVTPGKAITSVPLPTEVREKLLAFVA</sequence>
<dbReference type="Proteomes" id="UP000323917">
    <property type="component" value="Chromosome"/>
</dbReference>
<comment type="similarity">
    <text evidence="1">Belongs to the 4-hydroxybenzoyl-CoA thioesterase family.</text>
</comment>
<accession>A0A5B9Q632</accession>
<name>A0A5B9Q632_9BACT</name>
<dbReference type="InterPro" id="IPR029069">
    <property type="entry name" value="HotDog_dom_sf"/>
</dbReference>
<dbReference type="Gene3D" id="3.10.129.10">
    <property type="entry name" value="Hotdog Thioesterase"/>
    <property type="match status" value="1"/>
</dbReference>
<gene>
    <name evidence="3" type="ORF">Pr1d_01330</name>
</gene>
<dbReference type="EMBL" id="CP042913">
    <property type="protein sequence ID" value="QEG32872.1"/>
    <property type="molecule type" value="Genomic_DNA"/>
</dbReference>
<protein>
    <submittedName>
        <fullName evidence="3">1,4-dihydroxy-2-naphthoyl-CoA hydrolase</fullName>
        <ecNumber evidence="3">3.1.2.28</ecNumber>
    </submittedName>
</protein>
<evidence type="ECO:0000313" key="4">
    <source>
        <dbReference type="Proteomes" id="UP000323917"/>
    </source>
</evidence>
<dbReference type="AlphaFoldDB" id="A0A5B9Q632"/>
<dbReference type="SUPFAM" id="SSF54637">
    <property type="entry name" value="Thioesterase/thiol ester dehydrase-isomerase"/>
    <property type="match status" value="1"/>
</dbReference>
<dbReference type="Pfam" id="PF13279">
    <property type="entry name" value="4HBT_2"/>
    <property type="match status" value="1"/>
</dbReference>
<dbReference type="GO" id="GO:0061522">
    <property type="term" value="F:1,4-dihydroxy-2-naphthoyl-CoA thioesterase activity"/>
    <property type="evidence" value="ECO:0007669"/>
    <property type="project" value="UniProtKB-EC"/>
</dbReference>
<dbReference type="PANTHER" id="PTHR31793:SF27">
    <property type="entry name" value="NOVEL THIOESTERASE SUPERFAMILY DOMAIN AND SAPOSIN A-TYPE DOMAIN CONTAINING PROTEIN (0610012H03RIK)"/>
    <property type="match status" value="1"/>
</dbReference>
<dbReference type="InterPro" id="IPR050563">
    <property type="entry name" value="4-hydroxybenzoyl-CoA_TE"/>
</dbReference>
<dbReference type="KEGG" id="bgok:Pr1d_01330"/>
<proteinExistence type="inferred from homology"/>
<dbReference type="CDD" id="cd00586">
    <property type="entry name" value="4HBT"/>
    <property type="match status" value="1"/>
</dbReference>
<dbReference type="PANTHER" id="PTHR31793">
    <property type="entry name" value="4-HYDROXYBENZOYL-COA THIOESTERASE FAMILY MEMBER"/>
    <property type="match status" value="1"/>
</dbReference>